<organism evidence="12 13">
    <name type="scientific">Sulfurimonas crateris</name>
    <dbReference type="NCBI Taxonomy" id="2574727"/>
    <lineage>
        <taxon>Bacteria</taxon>
        <taxon>Pseudomonadati</taxon>
        <taxon>Campylobacterota</taxon>
        <taxon>Epsilonproteobacteria</taxon>
        <taxon>Campylobacterales</taxon>
        <taxon>Sulfurimonadaceae</taxon>
        <taxon>Sulfurimonas</taxon>
    </lineage>
</organism>
<evidence type="ECO:0000256" key="1">
    <source>
        <dbReference type="ARBA" id="ARBA00002378"/>
    </source>
</evidence>
<keyword evidence="9 11" id="KW-0520">NAD</keyword>
<name>A0A4U2Z2U6_9BACT</name>
<comment type="similarity">
    <text evidence="3 11">Belongs to the complex I subunit 4L family.</text>
</comment>
<evidence type="ECO:0000256" key="3">
    <source>
        <dbReference type="ARBA" id="ARBA00010519"/>
    </source>
</evidence>
<sequence>MMEIGLNHYLVLSTILFAIGLVGIMRRKNLLMLFFATEILLNSVNISFAAISHYYGDLTGQMFAFFVIAIAASEVAVGLGLLIVWHKKHNNIDLDSMSTMRG</sequence>
<keyword evidence="12" id="KW-0560">Oxidoreductase</keyword>
<evidence type="ECO:0000313" key="12">
    <source>
        <dbReference type="EMBL" id="TKI68399.1"/>
    </source>
</evidence>
<dbReference type="Pfam" id="PF00420">
    <property type="entry name" value="Oxidored_q2"/>
    <property type="match status" value="1"/>
</dbReference>
<protein>
    <recommendedName>
        <fullName evidence="11">NADH-quinone oxidoreductase subunit K</fullName>
        <ecNumber evidence="11">7.1.1.-</ecNumber>
    </recommendedName>
    <alternativeName>
        <fullName evidence="11">NADH dehydrogenase I subunit K</fullName>
    </alternativeName>
    <alternativeName>
        <fullName evidence="11">NDH-1 subunit K</fullName>
    </alternativeName>
</protein>
<comment type="caution">
    <text evidence="12">The sequence shown here is derived from an EMBL/GenBank/DDBJ whole genome shotgun (WGS) entry which is preliminary data.</text>
</comment>
<dbReference type="RefSeq" id="WP_137014985.1">
    <property type="nucleotide sequence ID" value="NZ_SZPX01000008.1"/>
</dbReference>
<dbReference type="EMBL" id="SZPX01000008">
    <property type="protein sequence ID" value="TKI68399.1"/>
    <property type="molecule type" value="Genomic_DNA"/>
</dbReference>
<keyword evidence="4 11" id="KW-0813">Transport</keyword>
<feature type="transmembrane region" description="Helical" evidence="11">
    <location>
        <begin position="31"/>
        <end position="56"/>
    </location>
</feature>
<dbReference type="InterPro" id="IPR039428">
    <property type="entry name" value="NUOK/Mnh_C1-like"/>
</dbReference>
<keyword evidence="11" id="KW-1003">Cell membrane</keyword>
<evidence type="ECO:0000256" key="4">
    <source>
        <dbReference type="ARBA" id="ARBA00022448"/>
    </source>
</evidence>
<comment type="function">
    <text evidence="1 11">NDH-1 shuttles electrons from NADH, via FMN and iron-sulfur (Fe-S) centers, to quinones in the respiratory chain. The immediate electron acceptor for the enzyme in this species is believed to be ubiquinone. Couples the redox reaction to proton translocation (for every two electrons transferred, four hydrogen ions are translocated across the cytoplasmic membrane), and thus conserves the redox energy in a proton gradient.</text>
</comment>
<gene>
    <name evidence="11 12" type="primary">nuoK</name>
    <name evidence="12" type="ORF">FCU45_10325</name>
</gene>
<keyword evidence="11" id="KW-0830">Ubiquinone</keyword>
<keyword evidence="10 11" id="KW-0472">Membrane</keyword>
<dbReference type="FunFam" id="1.10.287.3510:FF:000001">
    <property type="entry name" value="NADH-quinone oxidoreductase subunit K"/>
    <property type="match status" value="1"/>
</dbReference>
<evidence type="ECO:0000256" key="7">
    <source>
        <dbReference type="ARBA" id="ARBA00022967"/>
    </source>
</evidence>
<dbReference type="NCBIfam" id="NF004320">
    <property type="entry name" value="PRK05715.1-2"/>
    <property type="match status" value="1"/>
</dbReference>
<dbReference type="AlphaFoldDB" id="A0A4U2Z2U6"/>
<evidence type="ECO:0000313" key="13">
    <source>
        <dbReference type="Proteomes" id="UP000309561"/>
    </source>
</evidence>
<feature type="transmembrane region" description="Helical" evidence="11">
    <location>
        <begin position="6"/>
        <end position="24"/>
    </location>
</feature>
<dbReference type="PANTHER" id="PTHR11434:SF21">
    <property type="entry name" value="NADH DEHYDROGENASE SUBUNIT 4L-RELATED"/>
    <property type="match status" value="1"/>
</dbReference>
<evidence type="ECO:0000256" key="10">
    <source>
        <dbReference type="ARBA" id="ARBA00023136"/>
    </source>
</evidence>
<proteinExistence type="inferred from homology"/>
<dbReference type="NCBIfam" id="NF004323">
    <property type="entry name" value="PRK05715.1-5"/>
    <property type="match status" value="1"/>
</dbReference>
<dbReference type="GO" id="GO:0048038">
    <property type="term" value="F:quinone binding"/>
    <property type="evidence" value="ECO:0007669"/>
    <property type="project" value="UniProtKB-KW"/>
</dbReference>
<dbReference type="EC" id="7.1.1.-" evidence="11"/>
<dbReference type="Gene3D" id="1.10.287.3510">
    <property type="match status" value="1"/>
</dbReference>
<keyword evidence="5 11" id="KW-0812">Transmembrane</keyword>
<reference evidence="12 13" key="1">
    <citation type="submission" date="2019-04" db="EMBL/GenBank/DDBJ databases">
        <title>Sulfurimonas crateris sp. nov. a facultative anaerobic sulfur-oxidizing chemolithautotrophic bacterium isolated from a terrestrial mud vulcano.</title>
        <authorList>
            <person name="Ratnikova N.M."/>
            <person name="Slobodkin A.I."/>
            <person name="Merkel A.Y."/>
            <person name="Novikov A."/>
            <person name="Bonch-Osmolovskaya E.A."/>
            <person name="Slobodkina G.B."/>
        </authorList>
    </citation>
    <scope>NUCLEOTIDE SEQUENCE [LARGE SCALE GENOMIC DNA]</scope>
    <source>
        <strain evidence="12 13">SN118</strain>
    </source>
</reference>
<keyword evidence="7 11" id="KW-1278">Translocase</keyword>
<dbReference type="OrthoDB" id="9810120at2"/>
<dbReference type="GO" id="GO:0005886">
    <property type="term" value="C:plasma membrane"/>
    <property type="evidence" value="ECO:0007669"/>
    <property type="project" value="UniProtKB-SubCell"/>
</dbReference>
<evidence type="ECO:0000256" key="9">
    <source>
        <dbReference type="ARBA" id="ARBA00023027"/>
    </source>
</evidence>
<evidence type="ECO:0000256" key="11">
    <source>
        <dbReference type="HAMAP-Rule" id="MF_01456"/>
    </source>
</evidence>
<dbReference type="HAMAP" id="MF_01456">
    <property type="entry name" value="NDH1_NuoK"/>
    <property type="match status" value="1"/>
</dbReference>
<keyword evidence="6 11" id="KW-0874">Quinone</keyword>
<feature type="transmembrane region" description="Helical" evidence="11">
    <location>
        <begin position="62"/>
        <end position="85"/>
    </location>
</feature>
<dbReference type="NCBIfam" id="NF004321">
    <property type="entry name" value="PRK05715.1-3"/>
    <property type="match status" value="1"/>
</dbReference>
<dbReference type="PANTHER" id="PTHR11434">
    <property type="entry name" value="NADH-UBIQUINONE OXIDOREDUCTASE SUBUNIT ND4L"/>
    <property type="match status" value="1"/>
</dbReference>
<evidence type="ECO:0000256" key="2">
    <source>
        <dbReference type="ARBA" id="ARBA00004141"/>
    </source>
</evidence>
<dbReference type="Proteomes" id="UP000309561">
    <property type="component" value="Unassembled WGS sequence"/>
</dbReference>
<comment type="catalytic activity">
    <reaction evidence="11">
        <text>a quinone + NADH + 5 H(+)(in) = a quinol + NAD(+) + 4 H(+)(out)</text>
        <dbReference type="Rhea" id="RHEA:57888"/>
        <dbReference type="ChEBI" id="CHEBI:15378"/>
        <dbReference type="ChEBI" id="CHEBI:24646"/>
        <dbReference type="ChEBI" id="CHEBI:57540"/>
        <dbReference type="ChEBI" id="CHEBI:57945"/>
        <dbReference type="ChEBI" id="CHEBI:132124"/>
    </reaction>
</comment>
<evidence type="ECO:0000256" key="6">
    <source>
        <dbReference type="ARBA" id="ARBA00022719"/>
    </source>
</evidence>
<comment type="subunit">
    <text evidence="11">NDH-1 is composed of 14 different subunits. Subunits NuoA, H, J, K, L, M, N constitute the membrane sector of the complex.</text>
</comment>
<dbReference type="InterPro" id="IPR001133">
    <property type="entry name" value="NADH_UbQ_OxRdtase_chain4L/K"/>
</dbReference>
<dbReference type="GO" id="GO:0042773">
    <property type="term" value="P:ATP synthesis coupled electron transport"/>
    <property type="evidence" value="ECO:0007669"/>
    <property type="project" value="InterPro"/>
</dbReference>
<accession>A0A4U2Z2U6</accession>
<keyword evidence="8 11" id="KW-1133">Transmembrane helix</keyword>
<keyword evidence="13" id="KW-1185">Reference proteome</keyword>
<comment type="subcellular location">
    <subcellularLocation>
        <location evidence="11">Cell membrane</location>
        <topology evidence="11">Multi-pass membrane protein</topology>
    </subcellularLocation>
    <subcellularLocation>
        <location evidence="2">Membrane</location>
        <topology evidence="2">Multi-pass membrane protein</topology>
    </subcellularLocation>
</comment>
<dbReference type="GO" id="GO:0050136">
    <property type="term" value="F:NADH dehydrogenase (quinone) (non-electrogenic) activity"/>
    <property type="evidence" value="ECO:0007669"/>
    <property type="project" value="UniProtKB-UniRule"/>
</dbReference>
<evidence type="ECO:0000256" key="5">
    <source>
        <dbReference type="ARBA" id="ARBA00022692"/>
    </source>
</evidence>
<evidence type="ECO:0000256" key="8">
    <source>
        <dbReference type="ARBA" id="ARBA00022989"/>
    </source>
</evidence>
<dbReference type="GO" id="GO:0030964">
    <property type="term" value="C:NADH dehydrogenase complex"/>
    <property type="evidence" value="ECO:0007669"/>
    <property type="project" value="TreeGrafter"/>
</dbReference>